<evidence type="ECO:0000313" key="6">
    <source>
        <dbReference type="Proteomes" id="UP000000466"/>
    </source>
</evidence>
<feature type="domain" description="Aminotransferase class V" evidence="4">
    <location>
        <begin position="64"/>
        <end position="222"/>
    </location>
</feature>
<dbReference type="GO" id="GO:0030170">
    <property type="term" value="F:pyridoxal phosphate binding"/>
    <property type="evidence" value="ECO:0007669"/>
    <property type="project" value="InterPro"/>
</dbReference>
<dbReference type="InterPro" id="IPR015421">
    <property type="entry name" value="PyrdxlP-dep_Trfase_major"/>
</dbReference>
<dbReference type="InterPro" id="IPR015422">
    <property type="entry name" value="PyrdxlP-dep_Trfase_small"/>
</dbReference>
<dbReference type="KEGG" id="saga:M5M_17220"/>
<sequence>MPLSIEDLQKPVNPLADDYRHFRVADRLLLTGHSHQAWPDCAFSAQQQAWLDAAEYVDDKWALAAEKADQVKAGFARLLNEPAADIALGQNTHELVLRFLSALDLNARPRLITTDSEFHTLRRQLNRLKETGVELVVVPQVPMQSLAGRIIDAMDDSTAAVMVSQVFFNSGRIFADLPAVAEAANRKGIPLLVDVYHALNVVPVDVQAMGLVQAFIVGGGYKYCQLGEGNCFLRVPPGCDWRPVNTGWYAEFALLESSHGDQVQYGKGAAAFAGSTYDPTSHYRAAAVFDFFQQRALTPALLRQISQHQTGVLLDCFDALNLPETIGPDRAMAREERAGFLVLDTEWAQALSAGLKQRGVLTDARGRSLRFGPAPYLSDHQLYEAMQALAEAWRAL</sequence>
<dbReference type="STRING" id="1117647.M5M_17220"/>
<dbReference type="GO" id="GO:0043420">
    <property type="term" value="P:anthranilate metabolic process"/>
    <property type="evidence" value="ECO:0007669"/>
    <property type="project" value="TreeGrafter"/>
</dbReference>
<evidence type="ECO:0000259" key="4">
    <source>
        <dbReference type="Pfam" id="PF00266"/>
    </source>
</evidence>
<dbReference type="Pfam" id="PF22580">
    <property type="entry name" value="KYNU_C"/>
    <property type="match status" value="1"/>
</dbReference>
<accession>K4KN23</accession>
<reference evidence="5 6" key="1">
    <citation type="journal article" date="2013" name="Genome Announc.">
        <title>Complete genome sequence of Simiduia agarivorans SA1(T), a marine bacterium able to degrade a variety of polysaccharides.</title>
        <authorList>
            <person name="Lin S.Y."/>
            <person name="Shieh W.Y."/>
            <person name="Chen J.S."/>
            <person name="Tang S.L."/>
        </authorList>
    </citation>
    <scope>NUCLEOTIDE SEQUENCE [LARGE SCALE GENOMIC DNA]</scope>
    <source>
        <strain evidence="6">DSM 21679 / JCM 13881 / BCRC 17597 / SA1</strain>
    </source>
</reference>
<protein>
    <submittedName>
        <fullName evidence="5">Kynureninase</fullName>
    </submittedName>
</protein>
<dbReference type="OrthoDB" id="5501089at2"/>
<dbReference type="GO" id="GO:0030429">
    <property type="term" value="F:kynureninase activity"/>
    <property type="evidence" value="ECO:0007669"/>
    <property type="project" value="InterPro"/>
</dbReference>
<dbReference type="Proteomes" id="UP000000466">
    <property type="component" value="Chromosome"/>
</dbReference>
<dbReference type="Gene3D" id="3.40.640.10">
    <property type="entry name" value="Type I PLP-dependent aspartate aminotransferase-like (Major domain)"/>
    <property type="match status" value="1"/>
</dbReference>
<dbReference type="GO" id="GO:0009435">
    <property type="term" value="P:NAD+ biosynthetic process"/>
    <property type="evidence" value="ECO:0007669"/>
    <property type="project" value="InterPro"/>
</dbReference>
<dbReference type="eggNOG" id="COG0520">
    <property type="taxonomic scope" value="Bacteria"/>
</dbReference>
<dbReference type="SUPFAM" id="SSF53383">
    <property type="entry name" value="PLP-dependent transferases"/>
    <property type="match status" value="1"/>
</dbReference>
<dbReference type="InterPro" id="IPR010111">
    <property type="entry name" value="Kynureninase"/>
</dbReference>
<organism evidence="5 6">
    <name type="scientific">Simiduia agarivorans (strain DSM 21679 / JCM 13881 / BCRC 17597 / SA1)</name>
    <dbReference type="NCBI Taxonomy" id="1117647"/>
    <lineage>
        <taxon>Bacteria</taxon>
        <taxon>Pseudomonadati</taxon>
        <taxon>Pseudomonadota</taxon>
        <taxon>Gammaproteobacteria</taxon>
        <taxon>Cellvibrionales</taxon>
        <taxon>Cellvibrionaceae</taxon>
        <taxon>Simiduia</taxon>
    </lineage>
</organism>
<dbReference type="GO" id="GO:0019441">
    <property type="term" value="P:L-tryptophan catabolic process to kynurenine"/>
    <property type="evidence" value="ECO:0007669"/>
    <property type="project" value="TreeGrafter"/>
</dbReference>
<dbReference type="PANTHER" id="PTHR14084">
    <property type="entry name" value="KYNURENINASE"/>
    <property type="match status" value="1"/>
</dbReference>
<dbReference type="AlphaFoldDB" id="K4KN23"/>
<proteinExistence type="predicted"/>
<dbReference type="InterPro" id="IPR000192">
    <property type="entry name" value="Aminotrans_V_dom"/>
</dbReference>
<evidence type="ECO:0000256" key="2">
    <source>
        <dbReference type="ARBA" id="ARBA00022801"/>
    </source>
</evidence>
<dbReference type="Gene3D" id="3.90.1150.10">
    <property type="entry name" value="Aspartate Aminotransferase, domain 1"/>
    <property type="match status" value="1"/>
</dbReference>
<dbReference type="Pfam" id="PF00266">
    <property type="entry name" value="Aminotran_5"/>
    <property type="match status" value="1"/>
</dbReference>
<gene>
    <name evidence="5" type="ordered locus">M5M_17220</name>
</gene>
<keyword evidence="6" id="KW-1185">Reference proteome</keyword>
<dbReference type="RefSeq" id="WP_015048727.1">
    <property type="nucleotide sequence ID" value="NC_018868.3"/>
</dbReference>
<keyword evidence="1" id="KW-0662">Pyridine nucleotide biosynthesis</keyword>
<keyword evidence="2" id="KW-0378">Hydrolase</keyword>
<dbReference type="GO" id="GO:0005737">
    <property type="term" value="C:cytoplasm"/>
    <property type="evidence" value="ECO:0007669"/>
    <property type="project" value="InterPro"/>
</dbReference>
<name>K4KN23_SIMAS</name>
<dbReference type="EMBL" id="CP003746">
    <property type="protein sequence ID" value="AFV00575.1"/>
    <property type="molecule type" value="Genomic_DNA"/>
</dbReference>
<evidence type="ECO:0000256" key="1">
    <source>
        <dbReference type="ARBA" id="ARBA00022642"/>
    </source>
</evidence>
<evidence type="ECO:0000256" key="3">
    <source>
        <dbReference type="ARBA" id="ARBA00022898"/>
    </source>
</evidence>
<dbReference type="HOGENOM" id="CLU_003433_2_1_6"/>
<dbReference type="InterPro" id="IPR015424">
    <property type="entry name" value="PyrdxlP-dep_Trfase"/>
</dbReference>
<keyword evidence="3" id="KW-0663">Pyridoxal phosphate</keyword>
<dbReference type="PANTHER" id="PTHR14084:SF0">
    <property type="entry name" value="KYNURENINASE"/>
    <property type="match status" value="1"/>
</dbReference>
<evidence type="ECO:0000313" key="5">
    <source>
        <dbReference type="EMBL" id="AFV00575.1"/>
    </source>
</evidence>